<comment type="caution">
    <text evidence="2">The sequence shown here is derived from an EMBL/GenBank/DDBJ whole genome shotgun (WGS) entry which is preliminary data.</text>
</comment>
<gene>
    <name evidence="2" type="ORF">OS493_030071</name>
</gene>
<feature type="region of interest" description="Disordered" evidence="1">
    <location>
        <begin position="56"/>
        <end position="79"/>
    </location>
</feature>
<proteinExistence type="predicted"/>
<evidence type="ECO:0000256" key="1">
    <source>
        <dbReference type="SAM" id="MobiDB-lite"/>
    </source>
</evidence>
<sequence>MWLTTVLLRRYTPGRIHGGLKNKAILGDRRQEERRMFNDSWQAYKARKMTDVYAFGPKQGKSKSENILEHLNVSRTEHD</sequence>
<accession>A0A9W9Z9J8</accession>
<name>A0A9W9Z9J8_9CNID</name>
<dbReference type="Proteomes" id="UP001163046">
    <property type="component" value="Unassembled WGS sequence"/>
</dbReference>
<evidence type="ECO:0000313" key="2">
    <source>
        <dbReference type="EMBL" id="KAJ7377260.1"/>
    </source>
</evidence>
<protein>
    <submittedName>
        <fullName evidence="2">Uncharacterized protein</fullName>
    </submittedName>
</protein>
<organism evidence="2 3">
    <name type="scientific">Desmophyllum pertusum</name>
    <dbReference type="NCBI Taxonomy" id="174260"/>
    <lineage>
        <taxon>Eukaryota</taxon>
        <taxon>Metazoa</taxon>
        <taxon>Cnidaria</taxon>
        <taxon>Anthozoa</taxon>
        <taxon>Hexacorallia</taxon>
        <taxon>Scleractinia</taxon>
        <taxon>Caryophylliina</taxon>
        <taxon>Caryophylliidae</taxon>
        <taxon>Desmophyllum</taxon>
    </lineage>
</organism>
<evidence type="ECO:0000313" key="3">
    <source>
        <dbReference type="Proteomes" id="UP001163046"/>
    </source>
</evidence>
<dbReference type="OrthoDB" id="5951490at2759"/>
<dbReference type="AlphaFoldDB" id="A0A9W9Z9J8"/>
<dbReference type="EMBL" id="MU826381">
    <property type="protein sequence ID" value="KAJ7377260.1"/>
    <property type="molecule type" value="Genomic_DNA"/>
</dbReference>
<keyword evidence="3" id="KW-1185">Reference proteome</keyword>
<reference evidence="2" key="1">
    <citation type="submission" date="2023-01" db="EMBL/GenBank/DDBJ databases">
        <title>Genome assembly of the deep-sea coral Lophelia pertusa.</title>
        <authorList>
            <person name="Herrera S."/>
            <person name="Cordes E."/>
        </authorList>
    </citation>
    <scope>NUCLEOTIDE SEQUENCE</scope>
    <source>
        <strain evidence="2">USNM1676648</strain>
        <tissue evidence="2">Polyp</tissue>
    </source>
</reference>